<comment type="caution">
    <text evidence="2">The sequence shown here is derived from an EMBL/GenBank/DDBJ whole genome shotgun (WGS) entry which is preliminary data.</text>
</comment>
<proteinExistence type="predicted"/>
<protein>
    <submittedName>
        <fullName evidence="2">TRAP ABC transporter substrate-binding protein</fullName>
    </submittedName>
</protein>
<accession>A0A069PQ64</accession>
<dbReference type="NCBIfam" id="TIGR02122">
    <property type="entry name" value="TRAP_TAXI"/>
    <property type="match status" value="1"/>
</dbReference>
<dbReference type="Pfam" id="PF16868">
    <property type="entry name" value="NMT1_3"/>
    <property type="match status" value="1"/>
</dbReference>
<evidence type="ECO:0000256" key="1">
    <source>
        <dbReference type="SAM" id="SignalP"/>
    </source>
</evidence>
<dbReference type="PROSITE" id="PS51257">
    <property type="entry name" value="PROKAR_LIPOPROTEIN"/>
    <property type="match status" value="1"/>
</dbReference>
<dbReference type="InterPro" id="IPR011852">
    <property type="entry name" value="TRAP_TAXI"/>
</dbReference>
<dbReference type="STRING" id="60547.GCA_000751215_06244"/>
<dbReference type="Gene3D" id="3.40.190.10">
    <property type="entry name" value="Periplasmic binding protein-like II"/>
    <property type="match status" value="2"/>
</dbReference>
<sequence>MRALIAVFLAVLLAVSLAGCGGGPDAESLRAGVNERLAQALPAGTVELVSLVRRGSQADTKAPAGETRRTVYFDAQLRLTRDFDFGGWDAPGVAGLVSALGAGPKGISGITSGGNKAGDIIRAHGTALFKREGDKWVAVTSGGYRPAEAPDYATSTAPGAAAILDAMRKVIDSVPKDASPAQQAAIQQELSAAHASIRARLARAADGYAIAAGAEHGQYLRFARALADETKVRVVPLITRGGEENLRLLREGKVSVALAQGDAALDAYEGKGAFAADGPYTSLRAVGSLYPEAVHVLVRADDSLASVADLRGRKVAIGEPGSASRITALRMLEANGLGLKDIAPQELSIGAALVALRQKQVDAVIQVIGVPSDSVRDALEDVPMRLLPLSERAIAALTGSKSAYFPYTIPRGAYPNQKQDVHTIATAALLLTASDLSDSEVAALTRLVYSTGNDLAARGSAQGAQVSAKTALQGLSVPQHIAAAKELDAMTAAAAPK</sequence>
<dbReference type="SUPFAM" id="SSF53850">
    <property type="entry name" value="Periplasmic binding protein-like II"/>
    <property type="match status" value="1"/>
</dbReference>
<name>A0A069PQ64_9BURK</name>
<dbReference type="Proteomes" id="UP000027466">
    <property type="component" value="Unassembled WGS sequence"/>
</dbReference>
<keyword evidence="1" id="KW-0732">Signal</keyword>
<evidence type="ECO:0000313" key="3">
    <source>
        <dbReference type="Proteomes" id="UP000027466"/>
    </source>
</evidence>
<feature type="chain" id="PRO_5007372321" evidence="1">
    <location>
        <begin position="19"/>
        <end position="497"/>
    </location>
</feature>
<keyword evidence="3" id="KW-1185">Reference proteome</keyword>
<dbReference type="PANTHER" id="PTHR42941">
    <property type="entry name" value="SLL1037 PROTEIN"/>
    <property type="match status" value="1"/>
</dbReference>
<organism evidence="2 3">
    <name type="scientific">Caballeronia glathei</name>
    <dbReference type="NCBI Taxonomy" id="60547"/>
    <lineage>
        <taxon>Bacteria</taxon>
        <taxon>Pseudomonadati</taxon>
        <taxon>Pseudomonadota</taxon>
        <taxon>Betaproteobacteria</taxon>
        <taxon>Burkholderiales</taxon>
        <taxon>Burkholderiaceae</taxon>
        <taxon>Caballeronia</taxon>
    </lineage>
</organism>
<dbReference type="AlphaFoldDB" id="A0A069PQ64"/>
<gene>
    <name evidence="2" type="ORF">BG61_31715</name>
</gene>
<reference evidence="2 3" key="1">
    <citation type="submission" date="2014-03" db="EMBL/GenBank/DDBJ databases">
        <title>Draft Genome Sequences of Four Burkholderia Strains.</title>
        <authorList>
            <person name="Liu X.Y."/>
            <person name="Li C.X."/>
            <person name="Xu J.H."/>
        </authorList>
    </citation>
    <scope>NUCLEOTIDE SEQUENCE [LARGE SCALE GENOMIC DNA]</scope>
    <source>
        <strain evidence="2 3">DSM 50014</strain>
    </source>
</reference>
<dbReference type="CDD" id="cd13520">
    <property type="entry name" value="PBP2_TAXI_TRAP"/>
    <property type="match status" value="1"/>
</dbReference>
<dbReference type="EMBL" id="JFHC01000058">
    <property type="protein sequence ID" value="KDR39451.1"/>
    <property type="molecule type" value="Genomic_DNA"/>
</dbReference>
<dbReference type="PANTHER" id="PTHR42941:SF1">
    <property type="entry name" value="SLL1037 PROTEIN"/>
    <property type="match status" value="1"/>
</dbReference>
<feature type="signal peptide" evidence="1">
    <location>
        <begin position="1"/>
        <end position="18"/>
    </location>
</feature>
<evidence type="ECO:0000313" key="2">
    <source>
        <dbReference type="EMBL" id="KDR39451.1"/>
    </source>
</evidence>